<dbReference type="SMART" id="SM00097">
    <property type="entry name" value="WNT1"/>
    <property type="match status" value="1"/>
</dbReference>
<feature type="region of interest" description="Disordered" evidence="12">
    <location>
        <begin position="355"/>
        <end position="415"/>
    </location>
</feature>
<keyword evidence="6 11" id="KW-0879">Wnt signaling pathway</keyword>
<dbReference type="EMBL" id="CALNXI010000408">
    <property type="protein sequence ID" value="CAH3026519.1"/>
    <property type="molecule type" value="Genomic_DNA"/>
</dbReference>
<feature type="compositionally biased region" description="Polar residues" evidence="12">
    <location>
        <begin position="361"/>
        <end position="373"/>
    </location>
</feature>
<evidence type="ECO:0000256" key="2">
    <source>
        <dbReference type="ARBA" id="ARBA00005683"/>
    </source>
</evidence>
<gene>
    <name evidence="14" type="ORF">PEVE_00029260</name>
</gene>
<dbReference type="PROSITE" id="PS00246">
    <property type="entry name" value="WNT1"/>
    <property type="match status" value="1"/>
</dbReference>
<evidence type="ECO:0000256" key="6">
    <source>
        <dbReference type="ARBA" id="ARBA00022687"/>
    </source>
</evidence>
<evidence type="ECO:0000256" key="11">
    <source>
        <dbReference type="RuleBase" id="RU003500"/>
    </source>
</evidence>
<evidence type="ECO:0000256" key="12">
    <source>
        <dbReference type="SAM" id="MobiDB-lite"/>
    </source>
</evidence>
<evidence type="ECO:0000256" key="1">
    <source>
        <dbReference type="ARBA" id="ARBA00004498"/>
    </source>
</evidence>
<accession>A0ABN8MA55</accession>
<keyword evidence="8" id="KW-1015">Disulfide bond</keyword>
<keyword evidence="9" id="KW-0325">Glycoprotein</keyword>
<feature type="compositionally biased region" description="Basic residues" evidence="12">
    <location>
        <begin position="383"/>
        <end position="396"/>
    </location>
</feature>
<dbReference type="Gene3D" id="3.30.2460.20">
    <property type="match status" value="1"/>
</dbReference>
<evidence type="ECO:0000256" key="3">
    <source>
        <dbReference type="ARBA" id="ARBA00022473"/>
    </source>
</evidence>
<evidence type="ECO:0000256" key="8">
    <source>
        <dbReference type="ARBA" id="ARBA00023157"/>
    </source>
</evidence>
<dbReference type="PRINTS" id="PR01349">
    <property type="entry name" value="WNTPROTEIN"/>
</dbReference>
<dbReference type="PRINTS" id="PR01842">
    <property type="entry name" value="WNT2PROTEIN"/>
</dbReference>
<reference evidence="14 15" key="1">
    <citation type="submission" date="2022-05" db="EMBL/GenBank/DDBJ databases">
        <authorList>
            <consortium name="Genoscope - CEA"/>
            <person name="William W."/>
        </authorList>
    </citation>
    <scope>NUCLEOTIDE SEQUENCE [LARGE SCALE GENOMIC DNA]</scope>
</reference>
<feature type="chain" id="PRO_5047278640" description="Protein Wnt" evidence="13">
    <location>
        <begin position="21"/>
        <end position="415"/>
    </location>
</feature>
<evidence type="ECO:0000256" key="13">
    <source>
        <dbReference type="SAM" id="SignalP"/>
    </source>
</evidence>
<keyword evidence="3 11" id="KW-0217">Developmental protein</keyword>
<dbReference type="Pfam" id="PF00110">
    <property type="entry name" value="wnt"/>
    <property type="match status" value="1"/>
</dbReference>
<protein>
    <recommendedName>
        <fullName evidence="11">Protein Wnt</fullName>
    </recommendedName>
</protein>
<keyword evidence="7 13" id="KW-0732">Signal</keyword>
<dbReference type="InterPro" id="IPR009140">
    <property type="entry name" value="Wnt2"/>
</dbReference>
<sequence>MRVSTVWFFIFVLFTFPVLSSSHWWFMSQVYALGAKIMCNNIAGLVTYQRQLCRENPDVMVSIGKGAKLGVEECQQQFKDQRWNCSTVARDVSVFGKVMRKASRESAFVYAISSAGVVHEVTKACSRGELIGCTCDTKRKGRSHKGFEWGGCSDNIGYGLRFAKLFVDSREQERDARAKMNLHNNFVGRRAVKKHTELDCKCHGVSGSCQVKTCWKVMSQFGVVGAFLRERYHSGIQVTVDQSGNELVKIKADGSPAHPPRDNLVFLEESPDYCVPNTNTGSLGTTGRVCNKSTPGHGSCGILCCGRGFDTIQVEEVYKCSCKFNWCCYVKCHTCRRTVDKHVCKSPDDNMYNGNGPHLTASVTNAQSNSQNRPAKKLLGDKRNKRRKERKNRKRGASSLSTNSLSRGDRENKKL</sequence>
<keyword evidence="5" id="KW-0272">Extracellular matrix</keyword>
<dbReference type="CDD" id="cd19334">
    <property type="entry name" value="Wnt_Wnt2_like"/>
    <property type="match status" value="1"/>
</dbReference>
<comment type="similarity">
    <text evidence="2 11">Belongs to the Wnt family.</text>
</comment>
<keyword evidence="10" id="KW-0449">Lipoprotein</keyword>
<dbReference type="Proteomes" id="UP001159427">
    <property type="component" value="Unassembled WGS sequence"/>
</dbReference>
<keyword evidence="4" id="KW-0964">Secreted</keyword>
<dbReference type="InterPro" id="IPR005817">
    <property type="entry name" value="Wnt"/>
</dbReference>
<evidence type="ECO:0000256" key="5">
    <source>
        <dbReference type="ARBA" id="ARBA00022530"/>
    </source>
</evidence>
<keyword evidence="15" id="KW-1185">Reference proteome</keyword>
<comment type="subcellular location">
    <subcellularLocation>
        <location evidence="1 11">Secreted</location>
        <location evidence="1 11">Extracellular space</location>
        <location evidence="1 11">Extracellular matrix</location>
    </subcellularLocation>
</comment>
<evidence type="ECO:0000256" key="7">
    <source>
        <dbReference type="ARBA" id="ARBA00022729"/>
    </source>
</evidence>
<dbReference type="PANTHER" id="PTHR12027">
    <property type="entry name" value="WNT RELATED"/>
    <property type="match status" value="1"/>
</dbReference>
<feature type="signal peptide" evidence="13">
    <location>
        <begin position="1"/>
        <end position="20"/>
    </location>
</feature>
<evidence type="ECO:0000256" key="4">
    <source>
        <dbReference type="ARBA" id="ARBA00022525"/>
    </source>
</evidence>
<evidence type="ECO:0000313" key="15">
    <source>
        <dbReference type="Proteomes" id="UP001159427"/>
    </source>
</evidence>
<name>A0ABN8MA55_9CNID</name>
<evidence type="ECO:0000313" key="14">
    <source>
        <dbReference type="EMBL" id="CAH3026519.1"/>
    </source>
</evidence>
<dbReference type="InterPro" id="IPR018161">
    <property type="entry name" value="Wnt_CS"/>
</dbReference>
<proteinExistence type="inferred from homology"/>
<organism evidence="14 15">
    <name type="scientific">Porites evermanni</name>
    <dbReference type="NCBI Taxonomy" id="104178"/>
    <lineage>
        <taxon>Eukaryota</taxon>
        <taxon>Metazoa</taxon>
        <taxon>Cnidaria</taxon>
        <taxon>Anthozoa</taxon>
        <taxon>Hexacorallia</taxon>
        <taxon>Scleractinia</taxon>
        <taxon>Fungiina</taxon>
        <taxon>Poritidae</taxon>
        <taxon>Porites</taxon>
    </lineage>
</organism>
<evidence type="ECO:0000256" key="9">
    <source>
        <dbReference type="ARBA" id="ARBA00023180"/>
    </source>
</evidence>
<evidence type="ECO:0000256" key="10">
    <source>
        <dbReference type="ARBA" id="ARBA00023288"/>
    </source>
</evidence>
<comment type="function">
    <text evidence="11">Ligand for members of the frizzled family of seven transmembrane receptors.</text>
</comment>
<dbReference type="PANTHER" id="PTHR12027:SF37">
    <property type="entry name" value="PROTEIN WNT"/>
    <property type="match status" value="1"/>
</dbReference>
<dbReference type="InterPro" id="IPR043158">
    <property type="entry name" value="Wnt_C"/>
</dbReference>
<comment type="caution">
    <text evidence="14">The sequence shown here is derived from an EMBL/GenBank/DDBJ whole genome shotgun (WGS) entry which is preliminary data.</text>
</comment>